<evidence type="ECO:0000256" key="1">
    <source>
        <dbReference type="SAM" id="MobiDB-lite"/>
    </source>
</evidence>
<protein>
    <submittedName>
        <fullName evidence="2">Uncharacterized protein</fullName>
    </submittedName>
</protein>
<sequence length="76" mass="8144">MESHSSSSTGPGNLGMSNRLRSPKMSPGTSSGHNSSNLRVMGSSRHSRSRKSRTHCRSSRTFSAASMNCLNHHGLS</sequence>
<proteinExistence type="predicted"/>
<feature type="compositionally biased region" description="Polar residues" evidence="1">
    <location>
        <begin position="1"/>
        <end position="20"/>
    </location>
</feature>
<accession>A0A075VR28</accession>
<name>A0A075VR28_9VIRU</name>
<evidence type="ECO:0000313" key="2">
    <source>
        <dbReference type="EMBL" id="AIG88525.1"/>
    </source>
</evidence>
<feature type="region of interest" description="Disordered" evidence="1">
    <location>
        <begin position="1"/>
        <end position="76"/>
    </location>
</feature>
<feature type="compositionally biased region" description="Polar residues" evidence="1">
    <location>
        <begin position="27"/>
        <end position="38"/>
    </location>
</feature>
<organism evidence="2">
    <name type="scientific">Diadegma fenestrale ichnovirus</name>
    <dbReference type="NCBI Taxonomy" id="1428464"/>
    <lineage>
        <taxon>Viruses</taxon>
        <taxon>Viruses incertae sedis</taxon>
        <taxon>Polydnaviriformidae</taxon>
        <taxon>Ichnoviriform</taxon>
    </lineage>
</organism>
<reference evidence="2" key="1">
    <citation type="submission" date="2014-04" db="EMBL/GenBank/DDBJ databases">
        <title>Identification and Characterization of Diadegma fenestrale Ichnovirus (DfIV) and Plasticity of Its Genome Expression Patterns in Parasitized Hosts.</title>
        <authorList>
            <person name="Kim J.I."/>
            <person name="Kwon M."/>
            <person name="Kim Y."/>
            <person name="Lee S.H."/>
        </authorList>
    </citation>
    <scope>NUCLEOTIDE SEQUENCE</scope>
    <source>
        <strain evidence="2">HARC</strain>
    </source>
</reference>
<dbReference type="EMBL" id="KJ767540">
    <property type="protein sequence ID" value="AIG88525.1"/>
    <property type="molecule type" value="Genomic_DNA"/>
</dbReference>
<feature type="compositionally biased region" description="Basic residues" evidence="1">
    <location>
        <begin position="45"/>
        <end position="58"/>
    </location>
</feature>